<keyword evidence="2" id="KW-1185">Reference proteome</keyword>
<dbReference type="InterPro" id="IPR029044">
    <property type="entry name" value="Nucleotide-diphossugar_trans"/>
</dbReference>
<dbReference type="GO" id="GO:0008781">
    <property type="term" value="F:N-acylneuraminate cytidylyltransferase activity"/>
    <property type="evidence" value="ECO:0007669"/>
    <property type="project" value="TreeGrafter"/>
</dbReference>
<dbReference type="PANTHER" id="PTHR21485:SF6">
    <property type="entry name" value="N-ACYLNEURAMINATE CYTIDYLYLTRANSFERASE-RELATED"/>
    <property type="match status" value="1"/>
</dbReference>
<keyword evidence="1" id="KW-0808">Transferase</keyword>
<dbReference type="Pfam" id="PF02348">
    <property type="entry name" value="CTP_transf_3"/>
    <property type="match status" value="1"/>
</dbReference>
<dbReference type="PANTHER" id="PTHR21485">
    <property type="entry name" value="HAD SUPERFAMILY MEMBERS CMAS AND KDSC"/>
    <property type="match status" value="1"/>
</dbReference>
<name>A0AAE3SJU6_9BACT</name>
<dbReference type="CDD" id="cd02513">
    <property type="entry name" value="CMP-NeuAc_Synthase"/>
    <property type="match status" value="1"/>
</dbReference>
<dbReference type="InterPro" id="IPR003329">
    <property type="entry name" value="Cytidylyl_trans"/>
</dbReference>
<dbReference type="InterPro" id="IPR050793">
    <property type="entry name" value="CMP-NeuNAc_synthase"/>
</dbReference>
<dbReference type="Proteomes" id="UP001207408">
    <property type="component" value="Unassembled WGS sequence"/>
</dbReference>
<reference evidence="1" key="1">
    <citation type="submission" date="2022-10" db="EMBL/GenBank/DDBJ databases">
        <authorList>
            <person name="Yu W.X."/>
        </authorList>
    </citation>
    <scope>NUCLEOTIDE SEQUENCE</scope>
    <source>
        <strain evidence="1">D04</strain>
    </source>
</reference>
<organism evidence="1 2">
    <name type="scientific">Plebeiibacterium marinum</name>
    <dbReference type="NCBI Taxonomy" id="2992111"/>
    <lineage>
        <taxon>Bacteria</taxon>
        <taxon>Pseudomonadati</taxon>
        <taxon>Bacteroidota</taxon>
        <taxon>Bacteroidia</taxon>
        <taxon>Marinilabiliales</taxon>
        <taxon>Marinilabiliaceae</taxon>
        <taxon>Plebeiibacterium</taxon>
    </lineage>
</organism>
<dbReference type="SUPFAM" id="SSF53448">
    <property type="entry name" value="Nucleotide-diphospho-sugar transferases"/>
    <property type="match status" value="1"/>
</dbReference>
<dbReference type="RefSeq" id="WP_301199174.1">
    <property type="nucleotide sequence ID" value="NZ_JAPDPI010000016.1"/>
</dbReference>
<dbReference type="EMBL" id="JAPDPI010000016">
    <property type="protein sequence ID" value="MCW3805808.1"/>
    <property type="molecule type" value="Genomic_DNA"/>
</dbReference>
<dbReference type="AlphaFoldDB" id="A0AAE3SJU6"/>
<sequence length="229" mass="26205">MPQITKDTLIIIPARGGSKGLPGKNIKTLRGKPLICYTIDAAREVAEDIDICVSTDDCEIKNVVENYGLKVPFLRPTELATDTADAYSVILHALRYYEGYGVNYEQIILLQPTSPFRNGKHIKEANDLYSNDIDMVVSVKETKSNPYYLLFEENEKGYLEKSKKGDFTRRQDCPRVWEYNGAIYIINVESLLKMKMNQFSKIIKYEMDDLSSVDIDDEMDFQLAVTLFK</sequence>
<comment type="caution">
    <text evidence="1">The sequence shown here is derived from an EMBL/GenBank/DDBJ whole genome shotgun (WGS) entry which is preliminary data.</text>
</comment>
<keyword evidence="1" id="KW-0548">Nucleotidyltransferase</keyword>
<proteinExistence type="predicted"/>
<protein>
    <submittedName>
        <fullName evidence="1">Acylneuraminate cytidylyltransferase family protein</fullName>
    </submittedName>
</protein>
<evidence type="ECO:0000313" key="1">
    <source>
        <dbReference type="EMBL" id="MCW3805808.1"/>
    </source>
</evidence>
<dbReference type="Gene3D" id="3.90.550.10">
    <property type="entry name" value="Spore Coat Polysaccharide Biosynthesis Protein SpsA, Chain A"/>
    <property type="match status" value="1"/>
</dbReference>
<accession>A0AAE3SJU6</accession>
<gene>
    <name evidence="1" type="ORF">OM074_09220</name>
</gene>
<evidence type="ECO:0000313" key="2">
    <source>
        <dbReference type="Proteomes" id="UP001207408"/>
    </source>
</evidence>